<evidence type="ECO:0000313" key="2">
    <source>
        <dbReference type="EMBL" id="MFD1398324.1"/>
    </source>
</evidence>
<organism evidence="2 3">
    <name type="scientific">Lacticaseibacillus suilingensis</name>
    <dbReference type="NCBI Taxonomy" id="2799577"/>
    <lineage>
        <taxon>Bacteria</taxon>
        <taxon>Bacillati</taxon>
        <taxon>Bacillota</taxon>
        <taxon>Bacilli</taxon>
        <taxon>Lactobacillales</taxon>
        <taxon>Lactobacillaceae</taxon>
        <taxon>Lacticaseibacillus</taxon>
    </lineage>
</organism>
<keyword evidence="1" id="KW-1133">Transmembrane helix</keyword>
<sequence>MIAVIWFLGIGIYGYFLIAKPQYRRFMIPLTKILIVGLALYFLIMRWWLQR</sequence>
<protein>
    <submittedName>
        <fullName evidence="2">Uncharacterized protein</fullName>
    </submittedName>
</protein>
<evidence type="ECO:0000256" key="1">
    <source>
        <dbReference type="SAM" id="Phobius"/>
    </source>
</evidence>
<accession>A0ABW4BCU3</accession>
<reference evidence="3" key="1">
    <citation type="journal article" date="2019" name="Int. J. Syst. Evol. Microbiol.">
        <title>The Global Catalogue of Microorganisms (GCM) 10K type strain sequencing project: providing services to taxonomists for standard genome sequencing and annotation.</title>
        <authorList>
            <consortium name="The Broad Institute Genomics Platform"/>
            <consortium name="The Broad Institute Genome Sequencing Center for Infectious Disease"/>
            <person name="Wu L."/>
            <person name="Ma J."/>
        </authorList>
    </citation>
    <scope>NUCLEOTIDE SEQUENCE [LARGE SCALE GENOMIC DNA]</scope>
    <source>
        <strain evidence="3">CCM 9110</strain>
    </source>
</reference>
<proteinExistence type="predicted"/>
<dbReference type="EMBL" id="JBHTOA010000016">
    <property type="protein sequence ID" value="MFD1398324.1"/>
    <property type="molecule type" value="Genomic_DNA"/>
</dbReference>
<keyword evidence="3" id="KW-1185">Reference proteome</keyword>
<dbReference type="RefSeq" id="WP_204117815.1">
    <property type="nucleotide sequence ID" value="NZ_BOLV01000001.1"/>
</dbReference>
<name>A0ABW4BCU3_9LACO</name>
<dbReference type="Proteomes" id="UP001597199">
    <property type="component" value="Unassembled WGS sequence"/>
</dbReference>
<comment type="caution">
    <text evidence="2">The sequence shown here is derived from an EMBL/GenBank/DDBJ whole genome shotgun (WGS) entry which is preliminary data.</text>
</comment>
<gene>
    <name evidence="2" type="ORF">ACFQ41_03265</name>
</gene>
<keyword evidence="1" id="KW-0812">Transmembrane</keyword>
<evidence type="ECO:0000313" key="3">
    <source>
        <dbReference type="Proteomes" id="UP001597199"/>
    </source>
</evidence>
<feature type="transmembrane region" description="Helical" evidence="1">
    <location>
        <begin position="30"/>
        <end position="49"/>
    </location>
</feature>
<feature type="transmembrane region" description="Helical" evidence="1">
    <location>
        <begin position="6"/>
        <end position="23"/>
    </location>
</feature>
<keyword evidence="1" id="KW-0472">Membrane</keyword>